<dbReference type="KEGG" id="scor:J3U87_07020"/>
<protein>
    <submittedName>
        <fullName evidence="1">Uncharacterized protein</fullName>
    </submittedName>
</protein>
<dbReference type="RefSeq" id="WP_237382317.1">
    <property type="nucleotide sequence ID" value="NZ_CP071793.1"/>
</dbReference>
<dbReference type="AlphaFoldDB" id="A0A8A4TT03"/>
<gene>
    <name evidence="1" type="ORF">J3U87_07020</name>
</gene>
<sequence length="140" mass="15966">MGRKFLRFIDSAQRRIEVIRPVSPSNPGLDRVCFQIQGMEVSIGDTETLYHYADMAEYGVRHGFAKPLGILDRLKRRPAPVAQLRHLDDGHIRLAFWNDGRLDLEFDLSDEDQAVLWRECEIMMLSAGYHVATVDPSVAP</sequence>
<accession>A0A8A4TT03</accession>
<reference evidence="1" key="1">
    <citation type="submission" date="2021-03" db="EMBL/GenBank/DDBJ databases">
        <title>Acanthopleuribacteraceae sp. M133.</title>
        <authorList>
            <person name="Wang G."/>
        </authorList>
    </citation>
    <scope>NUCLEOTIDE SEQUENCE</scope>
    <source>
        <strain evidence="1">M133</strain>
    </source>
</reference>
<dbReference type="EMBL" id="CP071793">
    <property type="protein sequence ID" value="QTD52208.1"/>
    <property type="molecule type" value="Genomic_DNA"/>
</dbReference>
<keyword evidence="2" id="KW-1185">Reference proteome</keyword>
<dbReference type="Proteomes" id="UP000663929">
    <property type="component" value="Chromosome"/>
</dbReference>
<evidence type="ECO:0000313" key="2">
    <source>
        <dbReference type="Proteomes" id="UP000663929"/>
    </source>
</evidence>
<organism evidence="1 2">
    <name type="scientific">Sulfidibacter corallicola</name>
    <dbReference type="NCBI Taxonomy" id="2818388"/>
    <lineage>
        <taxon>Bacteria</taxon>
        <taxon>Pseudomonadati</taxon>
        <taxon>Acidobacteriota</taxon>
        <taxon>Holophagae</taxon>
        <taxon>Acanthopleuribacterales</taxon>
        <taxon>Acanthopleuribacteraceae</taxon>
        <taxon>Sulfidibacter</taxon>
    </lineage>
</organism>
<evidence type="ECO:0000313" key="1">
    <source>
        <dbReference type="EMBL" id="QTD52208.1"/>
    </source>
</evidence>
<proteinExistence type="predicted"/>
<name>A0A8A4TT03_SULCO</name>